<dbReference type="SUPFAM" id="SSF54001">
    <property type="entry name" value="Cysteine proteinases"/>
    <property type="match status" value="1"/>
</dbReference>
<feature type="transmembrane region" description="Helical" evidence="2">
    <location>
        <begin position="175"/>
        <end position="192"/>
    </location>
</feature>
<organism evidence="5 6">
    <name type="scientific">Georgenia soli</name>
    <dbReference type="NCBI Taxonomy" id="638953"/>
    <lineage>
        <taxon>Bacteria</taxon>
        <taxon>Bacillati</taxon>
        <taxon>Actinomycetota</taxon>
        <taxon>Actinomycetes</taxon>
        <taxon>Micrococcales</taxon>
        <taxon>Bogoriellaceae</taxon>
        <taxon>Georgenia</taxon>
    </lineage>
</organism>
<keyword evidence="2" id="KW-0472">Membrane</keyword>
<evidence type="ECO:0000259" key="3">
    <source>
        <dbReference type="Pfam" id="PF01841"/>
    </source>
</evidence>
<dbReference type="InterPro" id="IPR002931">
    <property type="entry name" value="Transglutaminase-like"/>
</dbReference>
<evidence type="ECO:0000259" key="4">
    <source>
        <dbReference type="Pfam" id="PF11992"/>
    </source>
</evidence>
<name>A0A2A9ESX2_9MICO</name>
<dbReference type="Proteomes" id="UP000222106">
    <property type="component" value="Unassembled WGS sequence"/>
</dbReference>
<dbReference type="InterPro" id="IPR038765">
    <property type="entry name" value="Papain-like_cys_pep_sf"/>
</dbReference>
<dbReference type="AlphaFoldDB" id="A0A2A9ESX2"/>
<feature type="region of interest" description="Disordered" evidence="1">
    <location>
        <begin position="742"/>
        <end position="770"/>
    </location>
</feature>
<proteinExistence type="predicted"/>
<dbReference type="RefSeq" id="WP_098485061.1">
    <property type="nucleotide sequence ID" value="NZ_PDJI01000004.1"/>
</dbReference>
<keyword evidence="2" id="KW-0812">Transmembrane</keyword>
<feature type="domain" description="Protein-glutamine gamma-glutamyltransferase TgpA N-terminal" evidence="4">
    <location>
        <begin position="21"/>
        <end position="384"/>
    </location>
</feature>
<dbReference type="EMBL" id="PDJI01000004">
    <property type="protein sequence ID" value="PFG41279.1"/>
    <property type="molecule type" value="Genomic_DNA"/>
</dbReference>
<keyword evidence="6" id="KW-1185">Reference proteome</keyword>
<feature type="compositionally biased region" description="Basic residues" evidence="1">
    <location>
        <begin position="745"/>
        <end position="758"/>
    </location>
</feature>
<accession>A0A2A9ESX2</accession>
<gene>
    <name evidence="5" type="ORF">ATJ97_3827</name>
</gene>
<dbReference type="InterPro" id="IPR052901">
    <property type="entry name" value="Bact_TGase-like"/>
</dbReference>
<feature type="compositionally biased region" description="Low complexity" evidence="1">
    <location>
        <begin position="544"/>
        <end position="554"/>
    </location>
</feature>
<feature type="transmembrane region" description="Helical" evidence="2">
    <location>
        <begin position="125"/>
        <end position="145"/>
    </location>
</feature>
<feature type="transmembrane region" description="Helical" evidence="2">
    <location>
        <begin position="152"/>
        <end position="169"/>
    </location>
</feature>
<feature type="transmembrane region" description="Helical" evidence="2">
    <location>
        <begin position="204"/>
        <end position="223"/>
    </location>
</feature>
<feature type="transmembrane region" description="Helical" evidence="2">
    <location>
        <begin position="67"/>
        <end position="88"/>
    </location>
</feature>
<dbReference type="Pfam" id="PF11992">
    <property type="entry name" value="TgpA_N"/>
    <property type="match status" value="1"/>
</dbReference>
<feature type="region of interest" description="Disordered" evidence="1">
    <location>
        <begin position="542"/>
        <end position="583"/>
    </location>
</feature>
<reference evidence="5 6" key="1">
    <citation type="submission" date="2017-10" db="EMBL/GenBank/DDBJ databases">
        <title>Sequencing the genomes of 1000 actinobacteria strains.</title>
        <authorList>
            <person name="Klenk H.-P."/>
        </authorList>
    </citation>
    <scope>NUCLEOTIDE SEQUENCE [LARGE SCALE GENOMIC DNA]</scope>
    <source>
        <strain evidence="5 6">DSM 21838</strain>
    </source>
</reference>
<evidence type="ECO:0000256" key="1">
    <source>
        <dbReference type="SAM" id="MobiDB-lite"/>
    </source>
</evidence>
<dbReference type="Pfam" id="PF01841">
    <property type="entry name" value="Transglut_core"/>
    <property type="match status" value="1"/>
</dbReference>
<evidence type="ECO:0000313" key="5">
    <source>
        <dbReference type="EMBL" id="PFG41279.1"/>
    </source>
</evidence>
<feature type="compositionally biased region" description="Pro residues" evidence="1">
    <location>
        <begin position="555"/>
        <end position="568"/>
    </location>
</feature>
<feature type="transmembrane region" description="Helical" evidence="2">
    <location>
        <begin position="40"/>
        <end position="60"/>
    </location>
</feature>
<protein>
    <submittedName>
        <fullName evidence="5">Transglutaminase superfamily protein</fullName>
    </submittedName>
</protein>
<comment type="caution">
    <text evidence="5">The sequence shown here is derived from an EMBL/GenBank/DDBJ whole genome shotgun (WGS) entry which is preliminary data.</text>
</comment>
<dbReference type="PANTHER" id="PTHR42736:SF1">
    <property type="entry name" value="PROTEIN-GLUTAMINE GAMMA-GLUTAMYLTRANSFERASE"/>
    <property type="match status" value="1"/>
</dbReference>
<evidence type="ECO:0000313" key="6">
    <source>
        <dbReference type="Proteomes" id="UP000222106"/>
    </source>
</evidence>
<dbReference type="Gene3D" id="3.10.620.30">
    <property type="match status" value="1"/>
</dbReference>
<keyword evidence="2" id="KW-1133">Transmembrane helix</keyword>
<dbReference type="InterPro" id="IPR021878">
    <property type="entry name" value="TgpA_N"/>
</dbReference>
<feature type="domain" description="Transglutaminase-like" evidence="3">
    <location>
        <begin position="412"/>
        <end position="529"/>
    </location>
</feature>
<dbReference type="OrthoDB" id="3651060at2"/>
<feature type="transmembrane region" description="Helical" evidence="2">
    <location>
        <begin position="590"/>
        <end position="615"/>
    </location>
</feature>
<feature type="transmembrane region" description="Helical" evidence="2">
    <location>
        <begin position="16"/>
        <end position="34"/>
    </location>
</feature>
<evidence type="ECO:0000256" key="2">
    <source>
        <dbReference type="SAM" id="Phobius"/>
    </source>
</evidence>
<sequence length="770" mass="80800">MIAAVRRVLARRRVDVAVLSALVLLALVPFVPVFGTAHLVAAAVGGVVLGAAVAVVGAALRWGVLPVLAALAVVLLVFSALGAPTTALGGVVPTPETLGAVGRGVVTSWKDVVTVLPPLGAGGNLLTAPFLLAVVAALVSVTVALRTRRPAWALVPPAVVLAVSVLLGTTDVTTSVPLGLLLATAGLVWASWRTGRMHANRWAGVGALVLVGALVGTGVGVLAPPQNRFVLREHVEPPPDIHDYSSPLAGFREYVKDHREEPVLTVEGLPAEARVRLATLDAYDGTAWAVSDPQVSGSGEYMRIGERIEPVLADGLHEVRVTVGAYAGVWVPVVGTPYDVDFTGDGAEELSRSFFFNRSTGTGLTTAGLGAGDTYEVLAQVPERPTNTELEGAPLADVPLPEVVYPDVVTTVAAALTADASTSIARIQAVEQGLQAGYFSHGLEGETPSLPGHGAARLDSLLGGEDPMVGDEEQYAAAMGLILRSMSIPARVVMGFEAPAGADGPVELTGDDVTAWVEVPFEGHGWVPFFPTPDEDRIWQEESPLPQNRPQPQVLQPPPPAQEPPDAPPSDRQDVEIDDEKDKDEAELPVALLVAAAAAGVLLLLLAPLLVILAVKLRRRRRRRTRGTPSTRVAGGWAEIVDAATDLGVDVSRTATRSQAAGEIVGALAAPAEAAGRRRRPAPVDASGARAADLAARADAGTFGPAEPDEHHVGTYWDEVEATLARLRAAVGRRRWWRSRVSTRSLRRGRRRDVRPRSSHSAGRGPRGKD</sequence>
<dbReference type="PANTHER" id="PTHR42736">
    <property type="entry name" value="PROTEIN-GLUTAMINE GAMMA-GLUTAMYLTRANSFERASE"/>
    <property type="match status" value="1"/>
</dbReference>